<dbReference type="AlphaFoldDB" id="A0A8H3N9Q0"/>
<evidence type="ECO:0000313" key="1">
    <source>
        <dbReference type="EMBL" id="GFF26499.1"/>
    </source>
</evidence>
<evidence type="ECO:0000313" key="2">
    <source>
        <dbReference type="Proteomes" id="UP000465221"/>
    </source>
</evidence>
<gene>
    <name evidence="1" type="ORF">IFM46972_01804</name>
</gene>
<name>A0A8H3N9Q0_9EURO</name>
<sequence length="218" mass="24433">MPLRHIAITAHHALHLLQDPPPLSQRTLQAGYKKRPEEAHWQVSLRTCRLSRRQLDDLIHSAVDSIGPRINSECYPVQIDENRQKISAYSVGDLQDLKFVPQRPATAMMEVDAHDPPDNLLGLNEEAKCGPRNGVVDKIAWFRQKVIFCRFLVYRTIVHNTAAGGRLSANGTTRFILLGGELGQAAEFNQRIAISAGNQRFHIQERDPGDHQAPKASP</sequence>
<dbReference type="Proteomes" id="UP000465221">
    <property type="component" value="Unassembled WGS sequence"/>
</dbReference>
<proteinExistence type="predicted"/>
<reference evidence="1 2" key="1">
    <citation type="submission" date="2020-01" db="EMBL/GenBank/DDBJ databases">
        <title>Draft genome sequence of Aspergillus udagawae IFM 46972.</title>
        <authorList>
            <person name="Takahashi H."/>
            <person name="Yaguchi T."/>
        </authorList>
    </citation>
    <scope>NUCLEOTIDE SEQUENCE [LARGE SCALE GENOMIC DNA]</scope>
    <source>
        <strain evidence="1 2">IFM 46972</strain>
    </source>
</reference>
<accession>A0A8H3N9Q0</accession>
<organism evidence="1 2">
    <name type="scientific">Aspergillus udagawae</name>
    <dbReference type="NCBI Taxonomy" id="91492"/>
    <lineage>
        <taxon>Eukaryota</taxon>
        <taxon>Fungi</taxon>
        <taxon>Dikarya</taxon>
        <taxon>Ascomycota</taxon>
        <taxon>Pezizomycotina</taxon>
        <taxon>Eurotiomycetes</taxon>
        <taxon>Eurotiomycetidae</taxon>
        <taxon>Eurotiales</taxon>
        <taxon>Aspergillaceae</taxon>
        <taxon>Aspergillus</taxon>
        <taxon>Aspergillus subgen. Fumigati</taxon>
    </lineage>
</organism>
<comment type="caution">
    <text evidence="1">The sequence shown here is derived from an EMBL/GenBank/DDBJ whole genome shotgun (WGS) entry which is preliminary data.</text>
</comment>
<protein>
    <submittedName>
        <fullName evidence="1">Uncharacterized protein</fullName>
    </submittedName>
</protein>
<dbReference type="EMBL" id="BLKC01000008">
    <property type="protein sequence ID" value="GFF26499.1"/>
    <property type="molecule type" value="Genomic_DNA"/>
</dbReference>